<dbReference type="PANTHER" id="PTHR38046">
    <property type="entry name" value="CRYPTIC LOCI REGULATOR 2"/>
    <property type="match status" value="1"/>
</dbReference>
<evidence type="ECO:0000313" key="1">
    <source>
        <dbReference type="EMBL" id="KAL0062357.1"/>
    </source>
</evidence>
<gene>
    <name evidence="1" type="ORF">AAF712_010768</name>
</gene>
<dbReference type="EMBL" id="JBBXMP010000107">
    <property type="protein sequence ID" value="KAL0062357.1"/>
    <property type="molecule type" value="Genomic_DNA"/>
</dbReference>
<name>A0ABR2ZL13_9AGAR</name>
<reference evidence="1 2" key="1">
    <citation type="submission" date="2024-05" db="EMBL/GenBank/DDBJ databases">
        <title>A draft genome resource for the thread blight pathogen Marasmius tenuissimus strain MS-2.</title>
        <authorList>
            <person name="Yulfo-Soto G.E."/>
            <person name="Baruah I.K."/>
            <person name="Amoako-Attah I."/>
            <person name="Bukari Y."/>
            <person name="Meinhardt L.W."/>
            <person name="Bailey B.A."/>
            <person name="Cohen S.P."/>
        </authorList>
    </citation>
    <scope>NUCLEOTIDE SEQUENCE [LARGE SCALE GENOMIC DNA]</scope>
    <source>
        <strain evidence="1 2">MS-2</strain>
    </source>
</reference>
<dbReference type="PANTHER" id="PTHR38046:SF1">
    <property type="entry name" value="CRYPTIC LOCI REGULATOR 2"/>
    <property type="match status" value="1"/>
</dbReference>
<sequence length="339" mass="37837">MAAPSAPTSFPVHVADTDLHWCRPGELVHIALEGLIHGADLTISFWPAIFIRMVPREQDSDRDGNLNTKPMFVRLLGFEPLNTAEASTTRVSQQQVFPYTPQLDSLPVDAPVVRSSDDDDATLLYTQAVQRAHRMLYSWSVTIGDINRSMRPRDAPTLIQPTSIWWGGEQIRTGDFVRVNLSDTAIHELVQAGTSIDEVITESPLFARVYTFQCRVPDEAGDGDGELMMSVALYRMGAVEEGSEGLPDTDHLPAPPAGFYFVCAHNPESEVVLTGNCLLGRYYPENIAGELLENHISLVGRNLSLERLDHFWEMQGLQRREPAEKVFTLQCMIEERESA</sequence>
<evidence type="ECO:0000313" key="2">
    <source>
        <dbReference type="Proteomes" id="UP001437256"/>
    </source>
</evidence>
<keyword evidence="2" id="KW-1185">Reference proteome</keyword>
<proteinExistence type="predicted"/>
<organism evidence="1 2">
    <name type="scientific">Marasmius tenuissimus</name>
    <dbReference type="NCBI Taxonomy" id="585030"/>
    <lineage>
        <taxon>Eukaryota</taxon>
        <taxon>Fungi</taxon>
        <taxon>Dikarya</taxon>
        <taxon>Basidiomycota</taxon>
        <taxon>Agaricomycotina</taxon>
        <taxon>Agaricomycetes</taxon>
        <taxon>Agaricomycetidae</taxon>
        <taxon>Agaricales</taxon>
        <taxon>Marasmiineae</taxon>
        <taxon>Marasmiaceae</taxon>
        <taxon>Marasmius</taxon>
    </lineage>
</organism>
<accession>A0ABR2ZL13</accession>
<protein>
    <submittedName>
        <fullName evidence="1">Uncharacterized protein</fullName>
    </submittedName>
</protein>
<comment type="caution">
    <text evidence="1">The sequence shown here is derived from an EMBL/GenBank/DDBJ whole genome shotgun (WGS) entry which is preliminary data.</text>
</comment>
<dbReference type="Proteomes" id="UP001437256">
    <property type="component" value="Unassembled WGS sequence"/>
</dbReference>
<dbReference type="InterPro" id="IPR038986">
    <property type="entry name" value="Clr2"/>
</dbReference>